<dbReference type="SUPFAM" id="SSF64518">
    <property type="entry name" value="Phase 1 flagellin"/>
    <property type="match status" value="1"/>
</dbReference>
<dbReference type="InterPro" id="IPR001029">
    <property type="entry name" value="Flagellin_N"/>
</dbReference>
<dbReference type="PANTHER" id="PTHR42792:SF1">
    <property type="entry name" value="FLAGELLAR HOOK-ASSOCIATED PROTEIN 3"/>
    <property type="match status" value="1"/>
</dbReference>
<dbReference type="PANTHER" id="PTHR42792">
    <property type="entry name" value="FLAGELLIN"/>
    <property type="match status" value="1"/>
</dbReference>
<accession>A0ABT3WZ28</accession>
<evidence type="ECO:0000313" key="2">
    <source>
        <dbReference type="EMBL" id="MCX7569471.1"/>
    </source>
</evidence>
<reference evidence="2 3" key="1">
    <citation type="submission" date="2022-11" db="EMBL/GenBank/DDBJ databases">
        <title>Study of microbial diversity in lake waters.</title>
        <authorList>
            <person name="Zhang J."/>
        </authorList>
    </citation>
    <scope>NUCLEOTIDE SEQUENCE [LARGE SCALE GENOMIC DNA]</scope>
    <source>
        <strain evidence="2 3">DT12</strain>
    </source>
</reference>
<keyword evidence="2" id="KW-0969">Cilium</keyword>
<dbReference type="Pfam" id="PF00669">
    <property type="entry name" value="Flagellin_N"/>
    <property type="match status" value="1"/>
</dbReference>
<dbReference type="RefSeq" id="WP_267150713.1">
    <property type="nucleotide sequence ID" value="NZ_JAPMLT010000002.1"/>
</dbReference>
<organism evidence="2 3">
    <name type="scientific">Tumebacillus lacus</name>
    <dbReference type="NCBI Taxonomy" id="2995335"/>
    <lineage>
        <taxon>Bacteria</taxon>
        <taxon>Bacillati</taxon>
        <taxon>Bacillota</taxon>
        <taxon>Bacilli</taxon>
        <taxon>Bacillales</taxon>
        <taxon>Alicyclobacillaceae</taxon>
        <taxon>Tumebacillus</taxon>
    </lineage>
</organism>
<feature type="domain" description="Flagellin N-terminal" evidence="1">
    <location>
        <begin position="5"/>
        <end position="140"/>
    </location>
</feature>
<dbReference type="NCBIfam" id="TIGR02550">
    <property type="entry name" value="flagell_flgL"/>
    <property type="match status" value="1"/>
</dbReference>
<keyword evidence="2" id="KW-0282">Flagellum</keyword>
<proteinExistence type="predicted"/>
<sequence length="301" mass="33235">MRVTQSMMNSNFLSNLSANNVRLSKYQDMLATGQRLNKPSDDPVGVGYAMRYDAQIVRNQQYRDNVNDAKSHLDFVDTTISQTNDLLKRVRELALQAANGANSAESRQAISGEIEQLYQQMNTIGNTQHNGRYVFNGQTTDLLPYSGSPMYDTTDDGAIIYQVSEGVAMQVNVTGNQLFGAPVTPGNETTSDNVFAILKTLKDDLVANNDAGISASITKLDSRMKNLMEMWTDVGARANRLDVLDNRLADLDLNLQNLLSKTIDADIPETITKLKMAESVQRSSLETGARVLVPTLVDFLR</sequence>
<dbReference type="InterPro" id="IPR001492">
    <property type="entry name" value="Flagellin"/>
</dbReference>
<name>A0ABT3WZ28_9BACL</name>
<dbReference type="Gene3D" id="1.20.1330.10">
    <property type="entry name" value="f41 fragment of flagellin, N-terminal domain"/>
    <property type="match status" value="1"/>
</dbReference>
<dbReference type="EMBL" id="JAPMLT010000002">
    <property type="protein sequence ID" value="MCX7569471.1"/>
    <property type="molecule type" value="Genomic_DNA"/>
</dbReference>
<gene>
    <name evidence="2" type="primary">flgL</name>
    <name evidence="2" type="ORF">OS242_05815</name>
</gene>
<dbReference type="PRINTS" id="PR00207">
    <property type="entry name" value="FLAGELLIN"/>
</dbReference>
<comment type="caution">
    <text evidence="2">The sequence shown here is derived from an EMBL/GenBank/DDBJ whole genome shotgun (WGS) entry which is preliminary data.</text>
</comment>
<keyword evidence="2" id="KW-0966">Cell projection</keyword>
<dbReference type="Proteomes" id="UP001208017">
    <property type="component" value="Unassembled WGS sequence"/>
</dbReference>
<evidence type="ECO:0000313" key="3">
    <source>
        <dbReference type="Proteomes" id="UP001208017"/>
    </source>
</evidence>
<evidence type="ECO:0000259" key="1">
    <source>
        <dbReference type="Pfam" id="PF00669"/>
    </source>
</evidence>
<protein>
    <submittedName>
        <fullName evidence="2">Flagellar hook-associated protein FlgL</fullName>
    </submittedName>
</protein>
<dbReference type="InterPro" id="IPR013384">
    <property type="entry name" value="Flagell_FlgL"/>
</dbReference>
<keyword evidence="3" id="KW-1185">Reference proteome</keyword>